<keyword evidence="3" id="KW-1185">Reference proteome</keyword>
<dbReference type="Proteomes" id="UP001605036">
    <property type="component" value="Unassembled WGS sequence"/>
</dbReference>
<organism evidence="2 3">
    <name type="scientific">Riccia fluitans</name>
    <dbReference type="NCBI Taxonomy" id="41844"/>
    <lineage>
        <taxon>Eukaryota</taxon>
        <taxon>Viridiplantae</taxon>
        <taxon>Streptophyta</taxon>
        <taxon>Embryophyta</taxon>
        <taxon>Marchantiophyta</taxon>
        <taxon>Marchantiopsida</taxon>
        <taxon>Marchantiidae</taxon>
        <taxon>Marchantiales</taxon>
        <taxon>Ricciaceae</taxon>
        <taxon>Riccia</taxon>
    </lineage>
</organism>
<feature type="transmembrane region" description="Helical" evidence="1">
    <location>
        <begin position="12"/>
        <end position="29"/>
    </location>
</feature>
<proteinExistence type="predicted"/>
<dbReference type="EMBL" id="JBHFFA010000006">
    <property type="protein sequence ID" value="KAL2623595.1"/>
    <property type="molecule type" value="Genomic_DNA"/>
</dbReference>
<gene>
    <name evidence="2" type="ORF">R1flu_003800</name>
</gene>
<keyword evidence="1" id="KW-0472">Membrane</keyword>
<name>A0ABD1YA62_9MARC</name>
<protein>
    <submittedName>
        <fullName evidence="2">Uncharacterized protein</fullName>
    </submittedName>
</protein>
<keyword evidence="1" id="KW-0812">Transmembrane</keyword>
<evidence type="ECO:0000313" key="3">
    <source>
        <dbReference type="Proteomes" id="UP001605036"/>
    </source>
</evidence>
<sequence>MGDDWLAVDKFEHFAACLLITCFVARLAGRSTRFRRWRIHLGALIGFAAGAAKEAADATGLWGSAGASVRDGVADMIGVGGGVLFELLFSFWRFEKPILPKDGIEEV</sequence>
<dbReference type="PANTHER" id="PTHR35462">
    <property type="match status" value="1"/>
</dbReference>
<dbReference type="AlphaFoldDB" id="A0ABD1YA62"/>
<accession>A0ABD1YA62</accession>
<evidence type="ECO:0000256" key="1">
    <source>
        <dbReference type="SAM" id="Phobius"/>
    </source>
</evidence>
<dbReference type="PANTHER" id="PTHR35462:SF2">
    <property type="entry name" value="TRANSMEMBRANE PROTEIN"/>
    <property type="match status" value="1"/>
</dbReference>
<comment type="caution">
    <text evidence="2">The sequence shown here is derived from an EMBL/GenBank/DDBJ whole genome shotgun (WGS) entry which is preliminary data.</text>
</comment>
<keyword evidence="1" id="KW-1133">Transmembrane helix</keyword>
<evidence type="ECO:0000313" key="2">
    <source>
        <dbReference type="EMBL" id="KAL2623595.1"/>
    </source>
</evidence>
<reference evidence="2 3" key="1">
    <citation type="submission" date="2024-09" db="EMBL/GenBank/DDBJ databases">
        <title>Chromosome-scale assembly of Riccia fluitans.</title>
        <authorList>
            <person name="Paukszto L."/>
            <person name="Sawicki J."/>
            <person name="Karawczyk K."/>
            <person name="Piernik-Szablinska J."/>
            <person name="Szczecinska M."/>
            <person name="Mazdziarz M."/>
        </authorList>
    </citation>
    <scope>NUCLEOTIDE SEQUENCE [LARGE SCALE GENOMIC DNA]</scope>
    <source>
        <strain evidence="2">Rf_01</strain>
        <tissue evidence="2">Aerial parts of the thallus</tissue>
    </source>
</reference>